<dbReference type="InParanoid" id="G9MR50"/>
<dbReference type="EMBL" id="ABDF02000006">
    <property type="protein sequence ID" value="EHK22577.1"/>
    <property type="molecule type" value="Genomic_DNA"/>
</dbReference>
<dbReference type="Proteomes" id="UP000007115">
    <property type="component" value="Unassembled WGS sequence"/>
</dbReference>
<protein>
    <submittedName>
        <fullName evidence="1">Uncharacterized protein</fullName>
    </submittedName>
</protein>
<evidence type="ECO:0000313" key="1">
    <source>
        <dbReference type="EMBL" id="EHK22577.1"/>
    </source>
</evidence>
<comment type="caution">
    <text evidence="1">The sequence shown here is derived from an EMBL/GenBank/DDBJ whole genome shotgun (WGS) entry which is preliminary data.</text>
</comment>
<proteinExistence type="predicted"/>
<sequence length="105" mass="11811">MLLHRKRAGLSYLLARLSIPCRAAWCVRLWRVIASRNKGVAEPGRGPEVDYLILGYCSMRIERENKALLTRTGMAGQPRFPSLFAAPVSKALPHLLSNNRTKSKH</sequence>
<dbReference type="GeneID" id="25791044"/>
<dbReference type="VEuPathDB" id="FungiDB:TRIVIDRAFT_216064"/>
<dbReference type="AlphaFoldDB" id="G9MR50"/>
<reference evidence="1 2" key="1">
    <citation type="journal article" date="2011" name="Genome Biol.">
        <title>Comparative genome sequence analysis underscores mycoparasitism as the ancestral life style of Trichoderma.</title>
        <authorList>
            <person name="Kubicek C.P."/>
            <person name="Herrera-Estrella A."/>
            <person name="Seidl-Seiboth V."/>
            <person name="Martinez D.A."/>
            <person name="Druzhinina I.S."/>
            <person name="Thon M."/>
            <person name="Zeilinger S."/>
            <person name="Casas-Flores S."/>
            <person name="Horwitz B.A."/>
            <person name="Mukherjee P.K."/>
            <person name="Mukherjee M."/>
            <person name="Kredics L."/>
            <person name="Alcaraz L.D."/>
            <person name="Aerts A."/>
            <person name="Antal Z."/>
            <person name="Atanasova L."/>
            <person name="Cervantes-Badillo M.G."/>
            <person name="Challacombe J."/>
            <person name="Chertkov O."/>
            <person name="McCluskey K."/>
            <person name="Coulpier F."/>
            <person name="Deshpande N."/>
            <person name="von Doehren H."/>
            <person name="Ebbole D.J."/>
            <person name="Esquivel-Naranjo E.U."/>
            <person name="Fekete E."/>
            <person name="Flipphi M."/>
            <person name="Glaser F."/>
            <person name="Gomez-Rodriguez E.Y."/>
            <person name="Gruber S."/>
            <person name="Han C."/>
            <person name="Henrissat B."/>
            <person name="Hermosa R."/>
            <person name="Hernandez-Onate M."/>
            <person name="Karaffa L."/>
            <person name="Kosti I."/>
            <person name="Le Crom S."/>
            <person name="Lindquist E."/>
            <person name="Lucas S."/>
            <person name="Luebeck M."/>
            <person name="Luebeck P.S."/>
            <person name="Margeot A."/>
            <person name="Metz B."/>
            <person name="Misra M."/>
            <person name="Nevalainen H."/>
            <person name="Omann M."/>
            <person name="Packer N."/>
            <person name="Perrone G."/>
            <person name="Uresti-Rivera E.E."/>
            <person name="Salamov A."/>
            <person name="Schmoll M."/>
            <person name="Seiboth B."/>
            <person name="Shapiro H."/>
            <person name="Sukno S."/>
            <person name="Tamayo-Ramos J.A."/>
            <person name="Tisch D."/>
            <person name="Wiest A."/>
            <person name="Wilkinson H.H."/>
            <person name="Zhang M."/>
            <person name="Coutinho P.M."/>
            <person name="Kenerley C.M."/>
            <person name="Monte E."/>
            <person name="Baker S.E."/>
            <person name="Grigoriev I.V."/>
        </authorList>
    </citation>
    <scope>NUCLEOTIDE SEQUENCE [LARGE SCALE GENOMIC DNA]</scope>
    <source>
        <strain evidence="2">Gv29-8 / FGSC 10586</strain>
    </source>
</reference>
<dbReference type="RefSeq" id="XP_013956793.1">
    <property type="nucleotide sequence ID" value="XM_014101318.1"/>
</dbReference>
<organism evidence="1 2">
    <name type="scientific">Hypocrea virens (strain Gv29-8 / FGSC 10586)</name>
    <name type="common">Gliocladium virens</name>
    <name type="synonym">Trichoderma virens</name>
    <dbReference type="NCBI Taxonomy" id="413071"/>
    <lineage>
        <taxon>Eukaryota</taxon>
        <taxon>Fungi</taxon>
        <taxon>Dikarya</taxon>
        <taxon>Ascomycota</taxon>
        <taxon>Pezizomycotina</taxon>
        <taxon>Sordariomycetes</taxon>
        <taxon>Hypocreomycetidae</taxon>
        <taxon>Hypocreales</taxon>
        <taxon>Hypocreaceae</taxon>
        <taxon>Trichoderma</taxon>
    </lineage>
</organism>
<gene>
    <name evidence="1" type="ORF">TRIVIDRAFT_216064</name>
</gene>
<name>G9MR50_HYPVG</name>
<dbReference type="HOGENOM" id="CLU_2236970_0_0_1"/>
<accession>G9MR50</accession>
<evidence type="ECO:0000313" key="2">
    <source>
        <dbReference type="Proteomes" id="UP000007115"/>
    </source>
</evidence>
<keyword evidence="2" id="KW-1185">Reference proteome</keyword>